<dbReference type="GO" id="GO:0030677">
    <property type="term" value="C:ribonuclease P complex"/>
    <property type="evidence" value="ECO:0007669"/>
    <property type="project" value="TreeGrafter"/>
</dbReference>
<evidence type="ECO:0000256" key="5">
    <source>
        <dbReference type="ARBA" id="ARBA00022884"/>
    </source>
</evidence>
<comment type="caution">
    <text evidence="8">The sequence shown here is derived from an EMBL/GenBank/DDBJ whole genome shotgun (WGS) entry which is preliminary data.</text>
</comment>
<evidence type="ECO:0000256" key="3">
    <source>
        <dbReference type="ARBA" id="ARBA00022759"/>
    </source>
</evidence>
<dbReference type="Gene3D" id="3.30.230.10">
    <property type="match status" value="1"/>
</dbReference>
<dbReference type="GO" id="GO:0001682">
    <property type="term" value="P:tRNA 5'-leader removal"/>
    <property type="evidence" value="ECO:0007669"/>
    <property type="project" value="UniProtKB-UniRule"/>
</dbReference>
<dbReference type="InterPro" id="IPR020568">
    <property type="entry name" value="Ribosomal_Su5_D2-typ_SF"/>
</dbReference>
<keyword evidence="1 6" id="KW-0819">tRNA processing</keyword>
<name>A0A933L1R7_9HYPH</name>
<gene>
    <name evidence="6 8" type="primary">rnpA</name>
    <name evidence="8" type="ORF">HY834_13005</name>
</gene>
<organism evidence="8 9">
    <name type="scientific">Devosia nanyangense</name>
    <dbReference type="NCBI Taxonomy" id="1228055"/>
    <lineage>
        <taxon>Bacteria</taxon>
        <taxon>Pseudomonadati</taxon>
        <taxon>Pseudomonadota</taxon>
        <taxon>Alphaproteobacteria</taxon>
        <taxon>Hyphomicrobiales</taxon>
        <taxon>Devosiaceae</taxon>
        <taxon>Devosia</taxon>
    </lineage>
</organism>
<keyword evidence="2 6" id="KW-0540">Nuclease</keyword>
<dbReference type="GO" id="GO:0000049">
    <property type="term" value="F:tRNA binding"/>
    <property type="evidence" value="ECO:0007669"/>
    <property type="project" value="UniProtKB-UniRule"/>
</dbReference>
<evidence type="ECO:0000313" key="9">
    <source>
        <dbReference type="Proteomes" id="UP000782610"/>
    </source>
</evidence>
<comment type="subunit">
    <text evidence="6">Consists of a catalytic RNA component (M1 or rnpB) and a protein subunit.</text>
</comment>
<evidence type="ECO:0000256" key="4">
    <source>
        <dbReference type="ARBA" id="ARBA00022801"/>
    </source>
</evidence>
<dbReference type="SUPFAM" id="SSF54211">
    <property type="entry name" value="Ribosomal protein S5 domain 2-like"/>
    <property type="match status" value="1"/>
</dbReference>
<dbReference type="NCBIfam" id="TIGR00188">
    <property type="entry name" value="rnpA"/>
    <property type="match status" value="1"/>
</dbReference>
<dbReference type="EC" id="3.1.26.5" evidence="6 7"/>
<dbReference type="EMBL" id="JACRAF010000036">
    <property type="protein sequence ID" value="MBI4922659.1"/>
    <property type="molecule type" value="Genomic_DNA"/>
</dbReference>
<dbReference type="GO" id="GO:0042781">
    <property type="term" value="F:3'-tRNA processing endoribonuclease activity"/>
    <property type="evidence" value="ECO:0007669"/>
    <property type="project" value="TreeGrafter"/>
</dbReference>
<dbReference type="PANTHER" id="PTHR33992">
    <property type="entry name" value="RIBONUCLEASE P PROTEIN COMPONENT"/>
    <property type="match status" value="1"/>
</dbReference>
<dbReference type="GO" id="GO:0004526">
    <property type="term" value="F:ribonuclease P activity"/>
    <property type="evidence" value="ECO:0007669"/>
    <property type="project" value="UniProtKB-UniRule"/>
</dbReference>
<evidence type="ECO:0000256" key="7">
    <source>
        <dbReference type="NCBIfam" id="TIGR00188"/>
    </source>
</evidence>
<dbReference type="InterPro" id="IPR000100">
    <property type="entry name" value="RNase_P"/>
</dbReference>
<protein>
    <recommendedName>
        <fullName evidence="6 7">Ribonuclease P protein component</fullName>
        <shortName evidence="6">RNase P protein</shortName>
        <shortName evidence="6">RNaseP protein</shortName>
        <ecNumber evidence="6 7">3.1.26.5</ecNumber>
    </recommendedName>
    <alternativeName>
        <fullName evidence="6">Protein C5</fullName>
    </alternativeName>
</protein>
<keyword evidence="3 6" id="KW-0255">Endonuclease</keyword>
<evidence type="ECO:0000256" key="6">
    <source>
        <dbReference type="HAMAP-Rule" id="MF_00227"/>
    </source>
</evidence>
<dbReference type="AlphaFoldDB" id="A0A933L1R7"/>
<comment type="similarity">
    <text evidence="6">Belongs to the RnpA family.</text>
</comment>
<evidence type="ECO:0000256" key="1">
    <source>
        <dbReference type="ARBA" id="ARBA00022694"/>
    </source>
</evidence>
<dbReference type="Pfam" id="PF00825">
    <property type="entry name" value="Ribonuclease_P"/>
    <property type="match status" value="1"/>
</dbReference>
<accession>A0A933L1R7</accession>
<proteinExistence type="inferred from homology"/>
<evidence type="ECO:0000256" key="2">
    <source>
        <dbReference type="ARBA" id="ARBA00022722"/>
    </source>
</evidence>
<comment type="catalytic activity">
    <reaction evidence="6">
        <text>Endonucleolytic cleavage of RNA, removing 5'-extranucleotides from tRNA precursor.</text>
        <dbReference type="EC" id="3.1.26.5"/>
    </reaction>
</comment>
<keyword evidence="4 6" id="KW-0378">Hydrolase</keyword>
<dbReference type="Proteomes" id="UP000782610">
    <property type="component" value="Unassembled WGS sequence"/>
</dbReference>
<dbReference type="PANTHER" id="PTHR33992:SF1">
    <property type="entry name" value="RIBONUCLEASE P PROTEIN COMPONENT"/>
    <property type="match status" value="1"/>
</dbReference>
<dbReference type="HAMAP" id="MF_00227">
    <property type="entry name" value="RNase_P"/>
    <property type="match status" value="1"/>
</dbReference>
<reference evidence="8" key="1">
    <citation type="submission" date="2020-07" db="EMBL/GenBank/DDBJ databases">
        <title>Huge and variable diversity of episymbiotic CPR bacteria and DPANN archaea in groundwater ecosystems.</title>
        <authorList>
            <person name="He C.Y."/>
            <person name="Keren R."/>
            <person name="Whittaker M."/>
            <person name="Farag I.F."/>
            <person name="Doudna J."/>
            <person name="Cate J.H.D."/>
            <person name="Banfield J.F."/>
        </authorList>
    </citation>
    <scope>NUCLEOTIDE SEQUENCE</scope>
    <source>
        <strain evidence="8">NC_groundwater_1586_Pr3_B-0.1um_66_15</strain>
    </source>
</reference>
<sequence length="125" mass="13551">MTAGPRRNGISRRLTKRAQFLNAARGVRAGRAGFSLQAIAVADAEPGLGLTVTNKTGNSPERNRIRRRLRAAARACGDAFHAQHDYVLVGRREALTLPFSRVVADLSSAIDKVHAKVRDPGTQRP</sequence>
<evidence type="ECO:0000313" key="8">
    <source>
        <dbReference type="EMBL" id="MBI4922659.1"/>
    </source>
</evidence>
<comment type="function">
    <text evidence="6">RNaseP catalyzes the removal of the 5'-leader sequence from pre-tRNA to produce the mature 5'-terminus. It can also cleave other RNA substrates such as 4.5S RNA. The protein component plays an auxiliary but essential role in vivo by binding to the 5'-leader sequence and broadening the substrate specificity of the ribozyme.</text>
</comment>
<dbReference type="InterPro" id="IPR014721">
    <property type="entry name" value="Ribsml_uS5_D2-typ_fold_subgr"/>
</dbReference>
<keyword evidence="5 6" id="KW-0694">RNA-binding</keyword>